<organism evidence="2 3">
    <name type="scientific">Frankliniella fusca</name>
    <dbReference type="NCBI Taxonomy" id="407009"/>
    <lineage>
        <taxon>Eukaryota</taxon>
        <taxon>Metazoa</taxon>
        <taxon>Ecdysozoa</taxon>
        <taxon>Arthropoda</taxon>
        <taxon>Hexapoda</taxon>
        <taxon>Insecta</taxon>
        <taxon>Pterygota</taxon>
        <taxon>Neoptera</taxon>
        <taxon>Paraneoptera</taxon>
        <taxon>Thysanoptera</taxon>
        <taxon>Terebrantia</taxon>
        <taxon>Thripoidea</taxon>
        <taxon>Thripidae</taxon>
        <taxon>Frankliniella</taxon>
    </lineage>
</organism>
<dbReference type="Proteomes" id="UP001219518">
    <property type="component" value="Unassembled WGS sequence"/>
</dbReference>
<keyword evidence="3" id="KW-1185">Reference proteome</keyword>
<sequence>MKENEDNPLETIGSDPTQKNKKQKSEKFVKEEKAKNSIDLNFDLVNLYPMGTPQTENVDYASFACVFKGDGEQNRTLQASKNDARDYSVPDYFEFPRIIHPVGLLIGFPLDTLVVSPSRPSDSCKKYGRDAKKGRTYWQCKRTNECKATAITQYIDRNFEVPKAKEHTHAPNQEEAQAEMVVVNLKRIASEHPELLPAQILRTELPRVSIGLPERENLKKAMRKERTKDQPAGTRCCLRKLGELPVRLCLKEDEQGLHFAFRCSIANP</sequence>
<evidence type="ECO:0000313" key="3">
    <source>
        <dbReference type="Proteomes" id="UP001219518"/>
    </source>
</evidence>
<dbReference type="AlphaFoldDB" id="A0AAE1I2S3"/>
<proteinExistence type="predicted"/>
<dbReference type="EMBL" id="JAHWGI010001421">
    <property type="protein sequence ID" value="KAK3931290.1"/>
    <property type="molecule type" value="Genomic_DNA"/>
</dbReference>
<protein>
    <submittedName>
        <fullName evidence="2">FLYWCH-type zinc finger-containing protein 1</fullName>
    </submittedName>
</protein>
<dbReference type="Gene3D" id="2.20.25.240">
    <property type="match status" value="1"/>
</dbReference>
<gene>
    <name evidence="2" type="ORF">KUF71_025550</name>
</gene>
<name>A0AAE1I2S3_9NEOP</name>
<reference evidence="2" key="2">
    <citation type="journal article" date="2023" name="BMC Genomics">
        <title>Pest status, molecular evolution, and epigenetic factors derived from the genome assembly of Frankliniella fusca, a thysanopteran phytovirus vector.</title>
        <authorList>
            <person name="Catto M.A."/>
            <person name="Labadie P.E."/>
            <person name="Jacobson A.L."/>
            <person name="Kennedy G.G."/>
            <person name="Srinivasan R."/>
            <person name="Hunt B.G."/>
        </authorList>
    </citation>
    <scope>NUCLEOTIDE SEQUENCE</scope>
    <source>
        <strain evidence="2">PL_HMW_Pooled</strain>
    </source>
</reference>
<reference evidence="2" key="1">
    <citation type="submission" date="2021-07" db="EMBL/GenBank/DDBJ databases">
        <authorList>
            <person name="Catto M.A."/>
            <person name="Jacobson A."/>
            <person name="Kennedy G."/>
            <person name="Labadie P."/>
            <person name="Hunt B.G."/>
            <person name="Srinivasan R."/>
        </authorList>
    </citation>
    <scope>NUCLEOTIDE SEQUENCE</scope>
    <source>
        <strain evidence="2">PL_HMW_Pooled</strain>
        <tissue evidence="2">Head</tissue>
    </source>
</reference>
<evidence type="ECO:0000313" key="2">
    <source>
        <dbReference type="EMBL" id="KAK3931290.1"/>
    </source>
</evidence>
<feature type="region of interest" description="Disordered" evidence="1">
    <location>
        <begin position="1"/>
        <end position="30"/>
    </location>
</feature>
<evidence type="ECO:0000256" key="1">
    <source>
        <dbReference type="SAM" id="MobiDB-lite"/>
    </source>
</evidence>
<comment type="caution">
    <text evidence="2">The sequence shown here is derived from an EMBL/GenBank/DDBJ whole genome shotgun (WGS) entry which is preliminary data.</text>
</comment>
<accession>A0AAE1I2S3</accession>